<organism evidence="1 2">
    <name type="scientific">Lithospermum erythrorhizon</name>
    <name type="common">Purple gromwell</name>
    <name type="synonym">Lithospermum officinale var. erythrorhizon</name>
    <dbReference type="NCBI Taxonomy" id="34254"/>
    <lineage>
        <taxon>Eukaryota</taxon>
        <taxon>Viridiplantae</taxon>
        <taxon>Streptophyta</taxon>
        <taxon>Embryophyta</taxon>
        <taxon>Tracheophyta</taxon>
        <taxon>Spermatophyta</taxon>
        <taxon>Magnoliopsida</taxon>
        <taxon>eudicotyledons</taxon>
        <taxon>Gunneridae</taxon>
        <taxon>Pentapetalae</taxon>
        <taxon>asterids</taxon>
        <taxon>lamiids</taxon>
        <taxon>Boraginales</taxon>
        <taxon>Boraginaceae</taxon>
        <taxon>Boraginoideae</taxon>
        <taxon>Lithospermeae</taxon>
        <taxon>Lithospermum</taxon>
    </lineage>
</organism>
<protein>
    <submittedName>
        <fullName evidence="1">Uncharacterized protein</fullName>
    </submittedName>
</protein>
<accession>A0AAV3NZJ5</accession>
<sequence length="154" mass="17449">MSFVLFYNCSIYSFTLAVLGAEYDLELVRAEFHDKMYLVLLRRTYNRRSDARKRLLLVAYFDDIVPLETDIGSFHPPTNASPVELTLSKTNNITEGALKISPLKRQLGSVTIKTGPPVKKALFRDTPTPCEDTSCWLETAQDGQPYSNRLLISQ</sequence>
<keyword evidence="2" id="KW-1185">Reference proteome</keyword>
<reference evidence="1 2" key="1">
    <citation type="submission" date="2024-01" db="EMBL/GenBank/DDBJ databases">
        <title>The complete chloroplast genome sequence of Lithospermum erythrorhizon: insights into the phylogenetic relationship among Boraginaceae species and the maternal lineages of purple gromwells.</title>
        <authorList>
            <person name="Okada T."/>
            <person name="Watanabe K."/>
        </authorList>
    </citation>
    <scope>NUCLEOTIDE SEQUENCE [LARGE SCALE GENOMIC DNA]</scope>
</reference>
<dbReference type="Proteomes" id="UP001454036">
    <property type="component" value="Unassembled WGS sequence"/>
</dbReference>
<comment type="caution">
    <text evidence="1">The sequence shown here is derived from an EMBL/GenBank/DDBJ whole genome shotgun (WGS) entry which is preliminary data.</text>
</comment>
<evidence type="ECO:0000313" key="1">
    <source>
        <dbReference type="EMBL" id="GAA0144835.1"/>
    </source>
</evidence>
<name>A0AAV3NZJ5_LITER</name>
<evidence type="ECO:0000313" key="2">
    <source>
        <dbReference type="Proteomes" id="UP001454036"/>
    </source>
</evidence>
<gene>
    <name evidence="1" type="ORF">LIER_36019</name>
</gene>
<proteinExistence type="predicted"/>
<dbReference type="AlphaFoldDB" id="A0AAV3NZJ5"/>
<dbReference type="EMBL" id="BAABME010016181">
    <property type="protein sequence ID" value="GAA0144835.1"/>
    <property type="molecule type" value="Genomic_DNA"/>
</dbReference>